<gene>
    <name evidence="1" type="ORF">BDV96DRAFT_639589</name>
</gene>
<protein>
    <submittedName>
        <fullName evidence="1">Uncharacterized protein</fullName>
    </submittedName>
</protein>
<organism evidence="1 2">
    <name type="scientific">Lophiotrema nucula</name>
    <dbReference type="NCBI Taxonomy" id="690887"/>
    <lineage>
        <taxon>Eukaryota</taxon>
        <taxon>Fungi</taxon>
        <taxon>Dikarya</taxon>
        <taxon>Ascomycota</taxon>
        <taxon>Pezizomycotina</taxon>
        <taxon>Dothideomycetes</taxon>
        <taxon>Pleosporomycetidae</taxon>
        <taxon>Pleosporales</taxon>
        <taxon>Lophiotremataceae</taxon>
        <taxon>Lophiotrema</taxon>
    </lineage>
</organism>
<dbReference type="EMBL" id="ML977310">
    <property type="protein sequence ID" value="KAF2123039.1"/>
    <property type="molecule type" value="Genomic_DNA"/>
</dbReference>
<evidence type="ECO:0000313" key="1">
    <source>
        <dbReference type="EMBL" id="KAF2123039.1"/>
    </source>
</evidence>
<accession>A0A6A5ZU63</accession>
<name>A0A6A5ZU63_9PLEO</name>
<reference evidence="1" key="1">
    <citation type="journal article" date="2020" name="Stud. Mycol.">
        <title>101 Dothideomycetes genomes: a test case for predicting lifestyles and emergence of pathogens.</title>
        <authorList>
            <person name="Haridas S."/>
            <person name="Albert R."/>
            <person name="Binder M."/>
            <person name="Bloem J."/>
            <person name="Labutti K."/>
            <person name="Salamov A."/>
            <person name="Andreopoulos B."/>
            <person name="Baker S."/>
            <person name="Barry K."/>
            <person name="Bills G."/>
            <person name="Bluhm B."/>
            <person name="Cannon C."/>
            <person name="Castanera R."/>
            <person name="Culley D."/>
            <person name="Daum C."/>
            <person name="Ezra D."/>
            <person name="Gonzalez J."/>
            <person name="Henrissat B."/>
            <person name="Kuo A."/>
            <person name="Liang C."/>
            <person name="Lipzen A."/>
            <person name="Lutzoni F."/>
            <person name="Magnuson J."/>
            <person name="Mondo S."/>
            <person name="Nolan M."/>
            <person name="Ohm R."/>
            <person name="Pangilinan J."/>
            <person name="Park H.-J."/>
            <person name="Ramirez L."/>
            <person name="Alfaro M."/>
            <person name="Sun H."/>
            <person name="Tritt A."/>
            <person name="Yoshinaga Y."/>
            <person name="Zwiers L.-H."/>
            <person name="Turgeon B."/>
            <person name="Goodwin S."/>
            <person name="Spatafora J."/>
            <person name="Crous P."/>
            <person name="Grigoriev I."/>
        </authorList>
    </citation>
    <scope>NUCLEOTIDE SEQUENCE</scope>
    <source>
        <strain evidence="1">CBS 627.86</strain>
    </source>
</reference>
<dbReference type="Proteomes" id="UP000799770">
    <property type="component" value="Unassembled WGS sequence"/>
</dbReference>
<sequence>MKIFLVAKSTTTLFFTEDGLLGEAHELARAGDEIAILGGLLKPLILRSVDEKCDETDRPGQKYKMVGSATFAGIMDGEFEKAFDELGYRDELDKDFVIC</sequence>
<keyword evidence="2" id="KW-1185">Reference proteome</keyword>
<evidence type="ECO:0000313" key="2">
    <source>
        <dbReference type="Proteomes" id="UP000799770"/>
    </source>
</evidence>
<dbReference type="Pfam" id="PF26639">
    <property type="entry name" value="Het-6_barrel"/>
    <property type="match status" value="1"/>
</dbReference>
<proteinExistence type="predicted"/>
<dbReference type="AlphaFoldDB" id="A0A6A5ZU63"/>